<dbReference type="SMART" id="SM00343">
    <property type="entry name" value="ZnF_C2HC"/>
    <property type="match status" value="2"/>
</dbReference>
<accession>A0A147BN06</accession>
<keyword evidence="6" id="KW-0378">Hydrolase</keyword>
<dbReference type="GO" id="GO:0004190">
    <property type="term" value="F:aspartic-type endopeptidase activity"/>
    <property type="evidence" value="ECO:0007669"/>
    <property type="project" value="InterPro"/>
</dbReference>
<dbReference type="PROSITE" id="PS50994">
    <property type="entry name" value="INTEGRASE"/>
    <property type="match status" value="1"/>
</dbReference>
<dbReference type="SUPFAM" id="SSF56672">
    <property type="entry name" value="DNA/RNA polymerases"/>
    <property type="match status" value="1"/>
</dbReference>
<evidence type="ECO:0000256" key="5">
    <source>
        <dbReference type="ARBA" id="ARBA00022759"/>
    </source>
</evidence>
<dbReference type="GO" id="GO:0008270">
    <property type="term" value="F:zinc ion binding"/>
    <property type="evidence" value="ECO:0007669"/>
    <property type="project" value="InterPro"/>
</dbReference>
<dbReference type="GO" id="GO:0004519">
    <property type="term" value="F:endonuclease activity"/>
    <property type="evidence" value="ECO:0007669"/>
    <property type="project" value="UniProtKB-KW"/>
</dbReference>
<dbReference type="InterPro" id="IPR043128">
    <property type="entry name" value="Rev_trsase/Diguanyl_cyclase"/>
</dbReference>
<feature type="domain" description="Reverse transcriptase" evidence="11">
    <location>
        <begin position="402"/>
        <end position="579"/>
    </location>
</feature>
<evidence type="ECO:0000256" key="8">
    <source>
        <dbReference type="ARBA" id="ARBA00023268"/>
    </source>
</evidence>
<dbReference type="PANTHER" id="PTHR37984:SF5">
    <property type="entry name" value="PROTEIN NYNRIN-LIKE"/>
    <property type="match status" value="1"/>
</dbReference>
<dbReference type="Gene3D" id="1.10.340.70">
    <property type="match status" value="1"/>
</dbReference>
<dbReference type="Gene3D" id="2.40.70.10">
    <property type="entry name" value="Acid Proteases"/>
    <property type="match status" value="1"/>
</dbReference>
<dbReference type="Pfam" id="PF17919">
    <property type="entry name" value="RT_RNaseH_2"/>
    <property type="match status" value="1"/>
</dbReference>
<dbReference type="GO" id="GO:0003676">
    <property type="term" value="F:nucleic acid binding"/>
    <property type="evidence" value="ECO:0007669"/>
    <property type="project" value="InterPro"/>
</dbReference>
<dbReference type="InterPro" id="IPR000477">
    <property type="entry name" value="RT_dom"/>
</dbReference>
<keyword evidence="5" id="KW-0255">Endonuclease</keyword>
<dbReference type="GO" id="GO:0042575">
    <property type="term" value="C:DNA polymerase complex"/>
    <property type="evidence" value="ECO:0007669"/>
    <property type="project" value="UniProtKB-ARBA"/>
</dbReference>
<keyword evidence="8" id="KW-0511">Multifunctional enzyme</keyword>
<sequence>MGREGEDVLCSLKLTEDEGKNYETVTAAFEKHFVPRANVIYERARFNRRCQEPHESVDEFITGLHRLAESCEYGPLKDDLIRDRLVVGLLDVGLSEKLQLDPQLTLQTATQKARNSEIVKKQQSELREKAEQNAALDEIRRPRPRKNQGNSSGRTGQGGCKWCGSAEQHSKKQCPAAEKQCNHCGKKGHFAVVCRSPRLPKTRTPTGQRQHSATVGEVYVGEIVQERSTEPWKITANVSGTEVTFKVDTGADVTAIPQHLYDEAKMGQIKKTTKRLLGPGESPIHTVGQADVTIKWNDNSAQEVVYIVGGLREALLGRPAIKALQVLRYLQEVTTVPENEDVEARKILESYPELLSGLGLMETPYRVVLAPGAKPHAVTYPRRVPIPLLPDVERELQRMQDLGVIVKVDKATEWYAPMVVAKKQNGELRICVDYGELNKQIVRERVLMPTVDESLAKLAGAQVFSKLDARAGYWQTPLSKESQEYTTFLTPFGRFQFLRLPFGISTAPEFFQREMLRVLEGLQGQVCLQDDIIVFGSTAEEHDRNLSQVLHRLREAGITLNPDKCAFRKKEVKFLGHIVSSQGIKADPAKLSAIKKMEPPRDVSEVRSYLGMINHLAKFLPGLAEQTKPLRDLLRHDAVWYWGEAQQQAFERTKAALITTPALAMYNPREHLTLSVDASSYGLGAVLLQESQGERRPVAYASRALTETEQRYAQIEKEALAITWASGHFRTYLIGLQFHIETDHKPLVPLLTTKRLDELSPRLQRFRMRLLEYDFTISHIPGKEIHTADVLSRKPLTAAGEKEAADLVEAVREYEVLTVELLPASTDMLTRIKDEIGRDPVTSRVMEYCSTGWPSVKTLPPEVRRYFEIAGELSIVQGLLFKGNRLVVPPVLRNEVLDNIHTGHQGVARCRARAREAVWWPDIGVHIENFVRRCPTCREERKPGAAPLLQTPLPERPWEVIGMDLFSFEGDNYLVVVDYFSRFFELVKLRTTTTKDITKALRPMFARFGTPDVIRSDNGPQFASADFKSFTRDWSIKHVTSSPYYPQSNGAAERTVQTGKQLLRKSPDVEQALLAHRATPGKEGYSPAELIMGRKVKTSVPAAPGSLRPHWSCEDFRTRNAQYRRLQAQQYNKRHRAVDYEPIQPDTRVKIFAGAATHGRVVHAAAEPRSYVVETASGTSRRTQRHLQPAGQPTAEQAARQPAFVDEPSINGPSYATPKPKQTRRGRQVRRPARLDL</sequence>
<dbReference type="InterPro" id="IPR041588">
    <property type="entry name" value="Integrase_H2C2"/>
</dbReference>
<feature type="region of interest" description="Disordered" evidence="9">
    <location>
        <begin position="111"/>
        <end position="162"/>
    </location>
</feature>
<dbReference type="InterPro" id="IPR036397">
    <property type="entry name" value="RNaseH_sf"/>
</dbReference>
<dbReference type="InterPro" id="IPR001878">
    <property type="entry name" value="Znf_CCHC"/>
</dbReference>
<evidence type="ECO:0000313" key="13">
    <source>
        <dbReference type="EMBL" id="JAR92136.1"/>
    </source>
</evidence>
<evidence type="ECO:0000256" key="4">
    <source>
        <dbReference type="ARBA" id="ARBA00022722"/>
    </source>
</evidence>
<dbReference type="FunFam" id="3.30.70.270:FF:000026">
    <property type="entry name" value="Transposon Ty3-G Gag-Pol polyprotein"/>
    <property type="match status" value="1"/>
</dbReference>
<dbReference type="Pfam" id="PF13650">
    <property type="entry name" value="Asp_protease_2"/>
    <property type="match status" value="1"/>
</dbReference>
<dbReference type="InterPro" id="IPR001584">
    <property type="entry name" value="Integrase_cat-core"/>
</dbReference>
<dbReference type="Gene3D" id="3.30.70.270">
    <property type="match status" value="2"/>
</dbReference>
<evidence type="ECO:0000256" key="7">
    <source>
        <dbReference type="ARBA" id="ARBA00022918"/>
    </source>
</evidence>
<evidence type="ECO:0000256" key="9">
    <source>
        <dbReference type="SAM" id="MobiDB-lite"/>
    </source>
</evidence>
<dbReference type="EMBL" id="GEGO01003268">
    <property type="protein sequence ID" value="JAR92136.1"/>
    <property type="molecule type" value="Transcribed_RNA"/>
</dbReference>
<dbReference type="GO" id="GO:0006508">
    <property type="term" value="P:proteolysis"/>
    <property type="evidence" value="ECO:0007669"/>
    <property type="project" value="InterPro"/>
</dbReference>
<dbReference type="InterPro" id="IPR012337">
    <property type="entry name" value="RNaseH-like_sf"/>
</dbReference>
<dbReference type="Gene3D" id="4.10.60.10">
    <property type="entry name" value="Zinc finger, CCHC-type"/>
    <property type="match status" value="1"/>
</dbReference>
<dbReference type="CDD" id="cd09274">
    <property type="entry name" value="RNase_HI_RT_Ty3"/>
    <property type="match status" value="1"/>
</dbReference>
<dbReference type="EC" id="2.7.7.49" evidence="1"/>
<dbReference type="InterPro" id="IPR043502">
    <property type="entry name" value="DNA/RNA_pol_sf"/>
</dbReference>
<evidence type="ECO:0000256" key="2">
    <source>
        <dbReference type="ARBA" id="ARBA00022679"/>
    </source>
</evidence>
<dbReference type="Gene3D" id="3.10.10.10">
    <property type="entry name" value="HIV Type 1 Reverse Transcriptase, subunit A, domain 1"/>
    <property type="match status" value="1"/>
</dbReference>
<feature type="domain" description="Integrase catalytic" evidence="12">
    <location>
        <begin position="953"/>
        <end position="1109"/>
    </location>
</feature>
<feature type="domain" description="Peptidase A2" evidence="10">
    <location>
        <begin position="243"/>
        <end position="280"/>
    </location>
</feature>
<dbReference type="InterPro" id="IPR050951">
    <property type="entry name" value="Retrovirus_Pol_polyprotein"/>
</dbReference>
<keyword evidence="7" id="KW-0695">RNA-directed DNA polymerase</keyword>
<dbReference type="FunFam" id="3.30.420.10:FF:000063">
    <property type="entry name" value="Retrovirus-related Pol polyprotein from transposon 297-like Protein"/>
    <property type="match status" value="1"/>
</dbReference>
<dbReference type="PANTHER" id="PTHR37984">
    <property type="entry name" value="PROTEIN CBG26694"/>
    <property type="match status" value="1"/>
</dbReference>
<dbReference type="PROSITE" id="PS50175">
    <property type="entry name" value="ASP_PROT_RETROV"/>
    <property type="match status" value="1"/>
</dbReference>
<evidence type="ECO:0000256" key="6">
    <source>
        <dbReference type="ARBA" id="ARBA00022801"/>
    </source>
</evidence>
<dbReference type="FunFam" id="3.10.20.370:FF:000001">
    <property type="entry name" value="Retrovirus-related Pol polyprotein from transposon 17.6-like protein"/>
    <property type="match status" value="1"/>
</dbReference>
<dbReference type="FunFam" id="1.10.340.70:FF:000003">
    <property type="entry name" value="Protein CBG25708"/>
    <property type="match status" value="1"/>
</dbReference>
<dbReference type="Gene3D" id="3.30.420.10">
    <property type="entry name" value="Ribonuclease H-like superfamily/Ribonuclease H"/>
    <property type="match status" value="1"/>
</dbReference>
<dbReference type="Pfam" id="PF00665">
    <property type="entry name" value="rve"/>
    <property type="match status" value="1"/>
</dbReference>
<name>A0A147BN06_IXORI</name>
<reference evidence="13" key="1">
    <citation type="journal article" date="2018" name="PLoS Negl. Trop. Dis.">
        <title>Sialome diversity of ticks revealed by RNAseq of single tick salivary glands.</title>
        <authorList>
            <person name="Perner J."/>
            <person name="Kropackova S."/>
            <person name="Kopacek P."/>
            <person name="Ribeiro J.M."/>
        </authorList>
    </citation>
    <scope>NUCLEOTIDE SEQUENCE</scope>
    <source>
        <strain evidence="13">Siblings of single egg batch collected in Ceske Budejovice</strain>
        <tissue evidence="13">Salivary glands</tissue>
    </source>
</reference>
<dbReference type="GO" id="GO:0003964">
    <property type="term" value="F:RNA-directed DNA polymerase activity"/>
    <property type="evidence" value="ECO:0007669"/>
    <property type="project" value="UniProtKB-KW"/>
</dbReference>
<dbReference type="SUPFAM" id="SSF50630">
    <property type="entry name" value="Acid proteases"/>
    <property type="match status" value="1"/>
</dbReference>
<feature type="compositionally biased region" description="Basic residues" evidence="9">
    <location>
        <begin position="1221"/>
        <end position="1237"/>
    </location>
</feature>
<organism evidence="13">
    <name type="scientific">Ixodes ricinus</name>
    <name type="common">Common tick</name>
    <name type="synonym">Acarus ricinus</name>
    <dbReference type="NCBI Taxonomy" id="34613"/>
    <lineage>
        <taxon>Eukaryota</taxon>
        <taxon>Metazoa</taxon>
        <taxon>Ecdysozoa</taxon>
        <taxon>Arthropoda</taxon>
        <taxon>Chelicerata</taxon>
        <taxon>Arachnida</taxon>
        <taxon>Acari</taxon>
        <taxon>Parasitiformes</taxon>
        <taxon>Ixodida</taxon>
        <taxon>Ixodoidea</taxon>
        <taxon>Ixodidae</taxon>
        <taxon>Ixodinae</taxon>
        <taxon>Ixodes</taxon>
    </lineage>
</organism>
<dbReference type="Pfam" id="PF17921">
    <property type="entry name" value="Integrase_H2C2"/>
    <property type="match status" value="1"/>
</dbReference>
<evidence type="ECO:0000256" key="1">
    <source>
        <dbReference type="ARBA" id="ARBA00012493"/>
    </source>
</evidence>
<protein>
    <recommendedName>
        <fullName evidence="1">RNA-directed DNA polymerase</fullName>
        <ecNumber evidence="1">2.7.7.49</ecNumber>
    </recommendedName>
</protein>
<dbReference type="GO" id="GO:0015074">
    <property type="term" value="P:DNA integration"/>
    <property type="evidence" value="ECO:0007669"/>
    <property type="project" value="InterPro"/>
</dbReference>
<evidence type="ECO:0000256" key="3">
    <source>
        <dbReference type="ARBA" id="ARBA00022695"/>
    </source>
</evidence>
<proteinExistence type="predicted"/>
<evidence type="ECO:0000259" key="11">
    <source>
        <dbReference type="PROSITE" id="PS50878"/>
    </source>
</evidence>
<dbReference type="InterPro" id="IPR041577">
    <property type="entry name" value="RT_RNaseH_2"/>
</dbReference>
<dbReference type="PROSITE" id="PS50878">
    <property type="entry name" value="RT_POL"/>
    <property type="match status" value="1"/>
</dbReference>
<keyword evidence="2" id="KW-0808">Transferase</keyword>
<dbReference type="SUPFAM" id="SSF53098">
    <property type="entry name" value="Ribonuclease H-like"/>
    <property type="match status" value="1"/>
</dbReference>
<dbReference type="CDD" id="cd01647">
    <property type="entry name" value="RT_LTR"/>
    <property type="match status" value="1"/>
</dbReference>
<evidence type="ECO:0000259" key="12">
    <source>
        <dbReference type="PROSITE" id="PS50994"/>
    </source>
</evidence>
<evidence type="ECO:0000259" key="10">
    <source>
        <dbReference type="PROSITE" id="PS50175"/>
    </source>
</evidence>
<dbReference type="Pfam" id="PF00078">
    <property type="entry name" value="RVT_1"/>
    <property type="match status" value="1"/>
</dbReference>
<feature type="compositionally biased region" description="Basic and acidic residues" evidence="9">
    <location>
        <begin position="114"/>
        <end position="141"/>
    </location>
</feature>
<dbReference type="InterPro" id="IPR001995">
    <property type="entry name" value="Peptidase_A2_cat"/>
</dbReference>
<feature type="region of interest" description="Disordered" evidence="9">
    <location>
        <begin position="1175"/>
        <end position="1237"/>
    </location>
</feature>
<dbReference type="InterPro" id="IPR021109">
    <property type="entry name" value="Peptidase_aspartic_dom_sf"/>
</dbReference>
<dbReference type="AlphaFoldDB" id="A0A147BN06"/>
<keyword evidence="4" id="KW-0540">Nuclease</keyword>
<keyword evidence="3" id="KW-0548">Nucleotidyltransferase</keyword>